<feature type="compositionally biased region" description="Pro residues" evidence="1">
    <location>
        <begin position="83"/>
        <end position="99"/>
    </location>
</feature>
<feature type="compositionally biased region" description="Low complexity" evidence="1">
    <location>
        <begin position="122"/>
        <end position="135"/>
    </location>
</feature>
<dbReference type="EMBL" id="WHVB01000011">
    <property type="protein sequence ID" value="KAF8478482.1"/>
    <property type="molecule type" value="Genomic_DNA"/>
</dbReference>
<name>A0A9P5MTP6_9AGAM</name>
<sequence>MEISLTGECPPRCHPSTVLFPPPQCLLPKQIFPYITTPLSTRLIEFAVRPHLTLPLPSTSQEPLDQLNPTPPDVLPDRSVPMTTPPTSPPPNPVPPTLPELPATDLSAADFSLSLESIFGLPPSSQPSRSEGSQSTRPSQDGRHMAKVQKRASLVQRRQSNVMKLSEEHDKLKEELRAMTERLEAAERRRQELERSR</sequence>
<comment type="caution">
    <text evidence="2">The sequence shown here is derived from an EMBL/GenBank/DDBJ whole genome shotgun (WGS) entry which is preliminary data.</text>
</comment>
<organism evidence="2 3">
    <name type="scientific">Russula ochroleuca</name>
    <dbReference type="NCBI Taxonomy" id="152965"/>
    <lineage>
        <taxon>Eukaryota</taxon>
        <taxon>Fungi</taxon>
        <taxon>Dikarya</taxon>
        <taxon>Basidiomycota</taxon>
        <taxon>Agaricomycotina</taxon>
        <taxon>Agaricomycetes</taxon>
        <taxon>Russulales</taxon>
        <taxon>Russulaceae</taxon>
        <taxon>Russula</taxon>
    </lineage>
</organism>
<keyword evidence="3" id="KW-1185">Reference proteome</keyword>
<dbReference type="Proteomes" id="UP000759537">
    <property type="component" value="Unassembled WGS sequence"/>
</dbReference>
<reference evidence="2" key="2">
    <citation type="journal article" date="2020" name="Nat. Commun.">
        <title>Large-scale genome sequencing of mycorrhizal fungi provides insights into the early evolution of symbiotic traits.</title>
        <authorList>
            <person name="Miyauchi S."/>
            <person name="Kiss E."/>
            <person name="Kuo A."/>
            <person name="Drula E."/>
            <person name="Kohler A."/>
            <person name="Sanchez-Garcia M."/>
            <person name="Morin E."/>
            <person name="Andreopoulos B."/>
            <person name="Barry K.W."/>
            <person name="Bonito G."/>
            <person name="Buee M."/>
            <person name="Carver A."/>
            <person name="Chen C."/>
            <person name="Cichocki N."/>
            <person name="Clum A."/>
            <person name="Culley D."/>
            <person name="Crous P.W."/>
            <person name="Fauchery L."/>
            <person name="Girlanda M."/>
            <person name="Hayes R.D."/>
            <person name="Keri Z."/>
            <person name="LaButti K."/>
            <person name="Lipzen A."/>
            <person name="Lombard V."/>
            <person name="Magnuson J."/>
            <person name="Maillard F."/>
            <person name="Murat C."/>
            <person name="Nolan M."/>
            <person name="Ohm R.A."/>
            <person name="Pangilinan J."/>
            <person name="Pereira M.F."/>
            <person name="Perotto S."/>
            <person name="Peter M."/>
            <person name="Pfister S."/>
            <person name="Riley R."/>
            <person name="Sitrit Y."/>
            <person name="Stielow J.B."/>
            <person name="Szollosi G."/>
            <person name="Zifcakova L."/>
            <person name="Stursova M."/>
            <person name="Spatafora J.W."/>
            <person name="Tedersoo L."/>
            <person name="Vaario L.M."/>
            <person name="Yamada A."/>
            <person name="Yan M."/>
            <person name="Wang P."/>
            <person name="Xu J."/>
            <person name="Bruns T."/>
            <person name="Baldrian P."/>
            <person name="Vilgalys R."/>
            <person name="Dunand C."/>
            <person name="Henrissat B."/>
            <person name="Grigoriev I.V."/>
            <person name="Hibbett D."/>
            <person name="Nagy L.G."/>
            <person name="Martin F.M."/>
        </authorList>
    </citation>
    <scope>NUCLEOTIDE SEQUENCE</scope>
    <source>
        <strain evidence="2">Prilba</strain>
    </source>
</reference>
<proteinExistence type="predicted"/>
<evidence type="ECO:0000256" key="1">
    <source>
        <dbReference type="SAM" id="MobiDB-lite"/>
    </source>
</evidence>
<dbReference type="OrthoDB" id="3265988at2759"/>
<accession>A0A9P5MTP6</accession>
<evidence type="ECO:0000313" key="3">
    <source>
        <dbReference type="Proteomes" id="UP000759537"/>
    </source>
</evidence>
<reference evidence="2" key="1">
    <citation type="submission" date="2019-10" db="EMBL/GenBank/DDBJ databases">
        <authorList>
            <consortium name="DOE Joint Genome Institute"/>
            <person name="Kuo A."/>
            <person name="Miyauchi S."/>
            <person name="Kiss E."/>
            <person name="Drula E."/>
            <person name="Kohler A."/>
            <person name="Sanchez-Garcia M."/>
            <person name="Andreopoulos B."/>
            <person name="Barry K.W."/>
            <person name="Bonito G."/>
            <person name="Buee M."/>
            <person name="Carver A."/>
            <person name="Chen C."/>
            <person name="Cichocki N."/>
            <person name="Clum A."/>
            <person name="Culley D."/>
            <person name="Crous P.W."/>
            <person name="Fauchery L."/>
            <person name="Girlanda M."/>
            <person name="Hayes R."/>
            <person name="Keri Z."/>
            <person name="LaButti K."/>
            <person name="Lipzen A."/>
            <person name="Lombard V."/>
            <person name="Magnuson J."/>
            <person name="Maillard F."/>
            <person name="Morin E."/>
            <person name="Murat C."/>
            <person name="Nolan M."/>
            <person name="Ohm R."/>
            <person name="Pangilinan J."/>
            <person name="Pereira M."/>
            <person name="Perotto S."/>
            <person name="Peter M."/>
            <person name="Riley R."/>
            <person name="Sitrit Y."/>
            <person name="Stielow B."/>
            <person name="Szollosi G."/>
            <person name="Zifcakova L."/>
            <person name="Stursova M."/>
            <person name="Spatafora J.W."/>
            <person name="Tedersoo L."/>
            <person name="Vaario L.-M."/>
            <person name="Yamada A."/>
            <person name="Yan M."/>
            <person name="Wang P."/>
            <person name="Xu J."/>
            <person name="Bruns T."/>
            <person name="Baldrian P."/>
            <person name="Vilgalys R."/>
            <person name="Henrissat B."/>
            <person name="Grigoriev I.V."/>
            <person name="Hibbett D."/>
            <person name="Nagy L.G."/>
            <person name="Martin F.M."/>
        </authorList>
    </citation>
    <scope>NUCLEOTIDE SEQUENCE</scope>
    <source>
        <strain evidence="2">Prilba</strain>
    </source>
</reference>
<evidence type="ECO:0000313" key="2">
    <source>
        <dbReference type="EMBL" id="KAF8478482.1"/>
    </source>
</evidence>
<gene>
    <name evidence="2" type="ORF">DFH94DRAFT_750132</name>
</gene>
<feature type="region of interest" description="Disordered" evidence="1">
    <location>
        <begin position="118"/>
        <end position="169"/>
    </location>
</feature>
<feature type="region of interest" description="Disordered" evidence="1">
    <location>
        <begin position="56"/>
        <end position="103"/>
    </location>
</feature>
<dbReference type="AlphaFoldDB" id="A0A9P5MTP6"/>
<protein>
    <submittedName>
        <fullName evidence="2">Uncharacterized protein</fullName>
    </submittedName>
</protein>